<protein>
    <submittedName>
        <fullName evidence="3">ATP-grasp domain-containing protein</fullName>
    </submittedName>
</protein>
<keyword evidence="1" id="KW-0547">Nucleotide-binding</keyword>
<dbReference type="EMBL" id="JBDKXB010000028">
    <property type="protein sequence ID" value="MEY6433769.1"/>
    <property type="molecule type" value="Genomic_DNA"/>
</dbReference>
<gene>
    <name evidence="3" type="ORF">ABC977_15295</name>
</gene>
<keyword evidence="1" id="KW-0067">ATP-binding</keyword>
<organism evidence="3 4">
    <name type="scientific">Thioalkalicoccus limnaeus</name>
    <dbReference type="NCBI Taxonomy" id="120681"/>
    <lineage>
        <taxon>Bacteria</taxon>
        <taxon>Pseudomonadati</taxon>
        <taxon>Pseudomonadota</taxon>
        <taxon>Gammaproteobacteria</taxon>
        <taxon>Chromatiales</taxon>
        <taxon>Chromatiaceae</taxon>
        <taxon>Thioalkalicoccus</taxon>
    </lineage>
</organism>
<comment type="caution">
    <text evidence="3">The sequence shown here is derived from an EMBL/GenBank/DDBJ whole genome shotgun (WGS) entry which is preliminary data.</text>
</comment>
<reference evidence="3 4" key="1">
    <citation type="submission" date="2024-05" db="EMBL/GenBank/DDBJ databases">
        <title>Genome Sequence and Characterization of the New Strain Purple Sulfur Bacterium of Genus Thioalkalicoccus.</title>
        <authorList>
            <person name="Bryantseva I.A."/>
            <person name="Kyndt J.A."/>
            <person name="Imhoff J.F."/>
        </authorList>
    </citation>
    <scope>NUCLEOTIDE SEQUENCE [LARGE SCALE GENOMIC DNA]</scope>
    <source>
        <strain evidence="3 4">Um2</strain>
    </source>
</reference>
<dbReference type="SUPFAM" id="SSF56059">
    <property type="entry name" value="Glutathione synthetase ATP-binding domain-like"/>
    <property type="match status" value="1"/>
</dbReference>
<evidence type="ECO:0000313" key="3">
    <source>
        <dbReference type="EMBL" id="MEY6433769.1"/>
    </source>
</evidence>
<dbReference type="PIRSF" id="PIRSF029120">
    <property type="entry name" value="UCP029120"/>
    <property type="match status" value="1"/>
</dbReference>
<keyword evidence="4" id="KW-1185">Reference proteome</keyword>
<evidence type="ECO:0000256" key="1">
    <source>
        <dbReference type="PROSITE-ProRule" id="PRU00409"/>
    </source>
</evidence>
<dbReference type="InterPro" id="IPR011226">
    <property type="entry name" value="ATP-grasp_fam"/>
</dbReference>
<dbReference type="Proteomes" id="UP001564408">
    <property type="component" value="Unassembled WGS sequence"/>
</dbReference>
<sequence length="357" mass="39705">MAAPVGVLFTRGLSSVAQVVRGIRDEMVPGEFRVQASYHTAITPLAVTAERLHLEPAQLDDAAYADWLVDLCAREGITIVWPQSRWRGLLRNAHRLRRDGLHWMLPVPDLATFERLDNKQTFLAYLAQAAPEIALPVHRPVVTSLGFREAYRELARDHEEPLCIKPARGIFGGGFRIIDASRSPFDRWLDNDVQHASADEIARWLDLNKEQRVFLLMEYLPGPERSVDCLAEHGVLRAAVIRRKGTGRGQLIEQRAATLDLARRLAGLFRLHGIFNFQTRERADGRECLLEINPRPSGGIDLCRVAGVNLPLMALRSAVGSLPGDWQPTLDVGAYVALLEGGIRLVTGREAGSRGAR</sequence>
<dbReference type="Pfam" id="PF15632">
    <property type="entry name" value="ATPgrasp_Ter"/>
    <property type="match status" value="1"/>
</dbReference>
<evidence type="ECO:0000259" key="2">
    <source>
        <dbReference type="PROSITE" id="PS50975"/>
    </source>
</evidence>
<dbReference type="PROSITE" id="PS50975">
    <property type="entry name" value="ATP_GRASP"/>
    <property type="match status" value="1"/>
</dbReference>
<feature type="domain" description="ATP-grasp" evidence="2">
    <location>
        <begin position="127"/>
        <end position="319"/>
    </location>
</feature>
<dbReference type="InterPro" id="IPR011761">
    <property type="entry name" value="ATP-grasp"/>
</dbReference>
<dbReference type="RefSeq" id="WP_369668156.1">
    <property type="nucleotide sequence ID" value="NZ_JBDKXB010000028.1"/>
</dbReference>
<dbReference type="Gene3D" id="3.30.470.20">
    <property type="entry name" value="ATP-grasp fold, B domain"/>
    <property type="match status" value="1"/>
</dbReference>
<name>A0ABV4BGW8_9GAMM</name>
<evidence type="ECO:0000313" key="4">
    <source>
        <dbReference type="Proteomes" id="UP001564408"/>
    </source>
</evidence>
<accession>A0ABV4BGW8</accession>
<proteinExistence type="predicted"/>